<organism evidence="7 8">
    <name type="scientific">Arsenophonus apicola</name>
    <dbReference type="NCBI Taxonomy" id="2879119"/>
    <lineage>
        <taxon>Bacteria</taxon>
        <taxon>Pseudomonadati</taxon>
        <taxon>Pseudomonadota</taxon>
        <taxon>Gammaproteobacteria</taxon>
        <taxon>Enterobacterales</taxon>
        <taxon>Morganellaceae</taxon>
        <taxon>Arsenophonus</taxon>
    </lineage>
</organism>
<keyword evidence="5 6" id="KW-0472">Membrane</keyword>
<proteinExistence type="inferred from homology"/>
<dbReference type="InterPro" id="IPR045863">
    <property type="entry name" value="CorA_TM1_TM2"/>
</dbReference>
<dbReference type="PANTHER" id="PTHR47891">
    <property type="entry name" value="TRANSPORTER-RELATED"/>
    <property type="match status" value="1"/>
</dbReference>
<evidence type="ECO:0000256" key="4">
    <source>
        <dbReference type="ARBA" id="ARBA00022989"/>
    </source>
</evidence>
<evidence type="ECO:0000313" key="7">
    <source>
        <dbReference type="EMBL" id="WGO83069.1"/>
    </source>
</evidence>
<dbReference type="Pfam" id="PF01544">
    <property type="entry name" value="CorA"/>
    <property type="match status" value="1"/>
</dbReference>
<keyword evidence="4 6" id="KW-1133">Transmembrane helix</keyword>
<dbReference type="SUPFAM" id="SSF143865">
    <property type="entry name" value="CorA soluble domain-like"/>
    <property type="match status" value="1"/>
</dbReference>
<dbReference type="Gene3D" id="3.30.460.20">
    <property type="entry name" value="CorA soluble domain-like"/>
    <property type="match status" value="1"/>
</dbReference>
<name>A0ABY8P1J9_9GAMM</name>
<comment type="subcellular location">
    <subcellularLocation>
        <location evidence="1">Membrane</location>
        <topology evidence="1">Multi-pass membrane protein</topology>
    </subcellularLocation>
</comment>
<feature type="transmembrane region" description="Helical" evidence="6">
    <location>
        <begin position="284"/>
        <end position="307"/>
    </location>
</feature>
<dbReference type="PANTHER" id="PTHR47891:SF2">
    <property type="entry name" value="MAGNESIUM AND COBALT TRANSPORTER"/>
    <property type="match status" value="1"/>
</dbReference>
<evidence type="ECO:0000256" key="5">
    <source>
        <dbReference type="ARBA" id="ARBA00023136"/>
    </source>
</evidence>
<keyword evidence="8" id="KW-1185">Reference proteome</keyword>
<dbReference type="CDD" id="cd12827">
    <property type="entry name" value="EcCorA_ZntB-like_u2"/>
    <property type="match status" value="1"/>
</dbReference>
<evidence type="ECO:0000313" key="8">
    <source>
        <dbReference type="Proteomes" id="UP001231859"/>
    </source>
</evidence>
<comment type="similarity">
    <text evidence="2">Belongs to the CorA metal ion transporter (MIT) (TC 1.A.35) family.</text>
</comment>
<protein>
    <submittedName>
        <fullName evidence="7">Magnesium transporter CorA family protein</fullName>
    </submittedName>
</protein>
<keyword evidence="3 6" id="KW-0812">Transmembrane</keyword>
<reference evidence="7 8" key="1">
    <citation type="submission" date="2023-04" db="EMBL/GenBank/DDBJ databases">
        <title>Genome dynamics across the evolutionary transition to endosymbiosis.</title>
        <authorList>
            <person name="Siozios S."/>
            <person name="Nadal-Jimenez P."/>
            <person name="Azagi T."/>
            <person name="Sprong H."/>
            <person name="Frost C.L."/>
            <person name="Parratt S.R."/>
            <person name="Taylor G."/>
            <person name="Brettell L."/>
            <person name="Lew K.C."/>
            <person name="Croft L."/>
            <person name="King K.C."/>
            <person name="Brockhurst M.A."/>
            <person name="Hypsa V."/>
            <person name="Novakova E."/>
            <person name="Darby A.C."/>
            <person name="Hurst G.D.D."/>
        </authorList>
    </citation>
    <scope>NUCLEOTIDE SEQUENCE [LARGE SCALE GENOMIC DNA]</scope>
    <source>
        <strain evidence="8">aApi_AU</strain>
    </source>
</reference>
<dbReference type="InterPro" id="IPR047199">
    <property type="entry name" value="CorA-like"/>
</dbReference>
<accession>A0ABY8P1J9</accession>
<feature type="transmembrane region" description="Helical" evidence="6">
    <location>
        <begin position="251"/>
        <end position="272"/>
    </location>
</feature>
<evidence type="ECO:0000256" key="2">
    <source>
        <dbReference type="ARBA" id="ARBA00009765"/>
    </source>
</evidence>
<dbReference type="Proteomes" id="UP001231859">
    <property type="component" value="Chromosome"/>
</dbReference>
<evidence type="ECO:0000256" key="1">
    <source>
        <dbReference type="ARBA" id="ARBA00004141"/>
    </source>
</evidence>
<evidence type="ECO:0000256" key="6">
    <source>
        <dbReference type="SAM" id="Phobius"/>
    </source>
</evidence>
<dbReference type="RefSeq" id="WP_280937739.1">
    <property type="nucleotide sequence ID" value="NZ_CP123759.1"/>
</dbReference>
<sequence length="312" mass="35350">MANYHLDNKDPDTANTLYYNDGYIIHIANPTEQDIASLAKKTAISTQTINKALANKERARIDLRDNFIFAVINSPIKTGDNAFSISPICIFLTKKNMTIISYDKVNALKYIDNIDNKNMSGINLLLGLMYGIASEFNIITKLIISKFERLEIELLTSTKNEDVISIMDLQRSLVFFSMSLHSNDLAVMRIIKIKDNTCYKTSYFAEIDEELLDDVYTENKQSIEVVVTYSKIITDMMNTVASMVANNQNKFLKFLATITILLTIPMIFASFWGMNVKVPFEGEVIGFIIVLSVSLLTTLLAIIYLWIKKILV</sequence>
<dbReference type="Gene3D" id="1.20.58.340">
    <property type="entry name" value="Magnesium transport protein CorA, transmembrane region"/>
    <property type="match status" value="2"/>
</dbReference>
<evidence type="ECO:0000256" key="3">
    <source>
        <dbReference type="ARBA" id="ARBA00022692"/>
    </source>
</evidence>
<dbReference type="EMBL" id="CP123759">
    <property type="protein sequence ID" value="WGO83069.1"/>
    <property type="molecule type" value="Genomic_DNA"/>
</dbReference>
<gene>
    <name evidence="7" type="ORF">QG404_12065</name>
</gene>
<dbReference type="InterPro" id="IPR002523">
    <property type="entry name" value="MgTranspt_CorA/ZnTranspt_ZntB"/>
</dbReference>
<dbReference type="SUPFAM" id="SSF144083">
    <property type="entry name" value="Magnesium transport protein CorA, transmembrane region"/>
    <property type="match status" value="1"/>
</dbReference>
<dbReference type="InterPro" id="IPR045861">
    <property type="entry name" value="CorA_cytoplasmic_dom"/>
</dbReference>